<comment type="similarity">
    <text evidence="1">Belongs to the thioesterase family.</text>
</comment>
<dbReference type="RefSeq" id="WP_212528033.1">
    <property type="nucleotide sequence ID" value="NZ_JAGSOG010000032.1"/>
</dbReference>
<dbReference type="Gene3D" id="3.40.50.1820">
    <property type="entry name" value="alpha/beta hydrolase"/>
    <property type="match status" value="1"/>
</dbReference>
<evidence type="ECO:0000313" key="3">
    <source>
        <dbReference type="EMBL" id="MBR7833511.1"/>
    </source>
</evidence>
<protein>
    <submittedName>
        <fullName evidence="3">Thioesterase</fullName>
    </submittedName>
</protein>
<feature type="domain" description="Thioesterase" evidence="2">
    <location>
        <begin position="26"/>
        <end position="253"/>
    </location>
</feature>
<reference evidence="3" key="1">
    <citation type="submission" date="2021-04" db="EMBL/GenBank/DDBJ databases">
        <title>Genome based classification of Actinospica acidithermotolerans sp. nov., an actinobacterium isolated from an Indonesian hot spring.</title>
        <authorList>
            <person name="Kusuma A.B."/>
            <person name="Putra K.E."/>
            <person name="Nafisah S."/>
            <person name="Loh J."/>
            <person name="Nouioui I."/>
            <person name="Goodfellow M."/>
        </authorList>
    </citation>
    <scope>NUCLEOTIDE SEQUENCE</scope>
    <source>
        <strain evidence="3">CSCA 57</strain>
    </source>
</reference>
<dbReference type="Pfam" id="PF00975">
    <property type="entry name" value="Thioesterase"/>
    <property type="match status" value="1"/>
</dbReference>
<dbReference type="EMBL" id="JAGSOG010000032">
    <property type="protein sequence ID" value="MBR7833511.1"/>
    <property type="molecule type" value="Genomic_DNA"/>
</dbReference>
<dbReference type="InterPro" id="IPR029058">
    <property type="entry name" value="AB_hydrolase_fold"/>
</dbReference>
<dbReference type="SUPFAM" id="SSF53474">
    <property type="entry name" value="alpha/beta-Hydrolases"/>
    <property type="match status" value="1"/>
</dbReference>
<sequence length="256" mass="27332">MSTTTLGRRRQADSWLPYPDTDAGVRLYCLPHAGGSASAFRPWIGHLPGVAVRPVQPPGRDTRLGDAPHTDMAALTAELAEVILADAEDRPYAVYGHSLGALVAFEVLRTIDRIGGPGPAHLLISGCRAPHLPASGTGVRLERDMSQDRIVAWLRGLGGTPEAFLSDPRALAMILAPIRADLVVKNSYRYDPAPPLEVPITALASTDDPQADAASVGAWRELTVGRCATHTLPGGHFAVFEQAEATLQIIHRALRP</sequence>
<evidence type="ECO:0000313" key="4">
    <source>
        <dbReference type="Proteomes" id="UP000675781"/>
    </source>
</evidence>
<dbReference type="GO" id="GO:0008610">
    <property type="term" value="P:lipid biosynthetic process"/>
    <property type="evidence" value="ECO:0007669"/>
    <property type="project" value="TreeGrafter"/>
</dbReference>
<name>A0A941ELV1_9ACTN</name>
<comment type="caution">
    <text evidence="3">The sequence shown here is derived from an EMBL/GenBank/DDBJ whole genome shotgun (WGS) entry which is preliminary data.</text>
</comment>
<accession>A0A941ELV1</accession>
<dbReference type="AlphaFoldDB" id="A0A941ELV1"/>
<keyword evidence="4" id="KW-1185">Reference proteome</keyword>
<dbReference type="PANTHER" id="PTHR11487:SF0">
    <property type="entry name" value="S-ACYL FATTY ACID SYNTHASE THIOESTERASE, MEDIUM CHAIN"/>
    <property type="match status" value="1"/>
</dbReference>
<evidence type="ECO:0000259" key="2">
    <source>
        <dbReference type="Pfam" id="PF00975"/>
    </source>
</evidence>
<dbReference type="InterPro" id="IPR012223">
    <property type="entry name" value="TEII"/>
</dbReference>
<dbReference type="PANTHER" id="PTHR11487">
    <property type="entry name" value="THIOESTERASE"/>
    <property type="match status" value="1"/>
</dbReference>
<dbReference type="Proteomes" id="UP000675781">
    <property type="component" value="Unassembled WGS sequence"/>
</dbReference>
<gene>
    <name evidence="3" type="ORF">KDL01_09555</name>
</gene>
<organism evidence="3 4">
    <name type="scientific">Actinospica durhamensis</name>
    <dbReference type="NCBI Taxonomy" id="1508375"/>
    <lineage>
        <taxon>Bacteria</taxon>
        <taxon>Bacillati</taxon>
        <taxon>Actinomycetota</taxon>
        <taxon>Actinomycetes</taxon>
        <taxon>Catenulisporales</taxon>
        <taxon>Actinospicaceae</taxon>
        <taxon>Actinospica</taxon>
    </lineage>
</organism>
<evidence type="ECO:0000256" key="1">
    <source>
        <dbReference type="ARBA" id="ARBA00007169"/>
    </source>
</evidence>
<proteinExistence type="inferred from homology"/>
<dbReference type="InterPro" id="IPR001031">
    <property type="entry name" value="Thioesterase"/>
</dbReference>